<evidence type="ECO:0000313" key="1">
    <source>
        <dbReference type="EMBL" id="CAK9863831.1"/>
    </source>
</evidence>
<accession>A0ABP1ANB0</accession>
<evidence type="ECO:0000313" key="2">
    <source>
        <dbReference type="Proteomes" id="UP001497522"/>
    </source>
</evidence>
<protein>
    <submittedName>
        <fullName evidence="1">Uncharacterized protein</fullName>
    </submittedName>
</protein>
<organism evidence="1 2">
    <name type="scientific">Sphagnum jensenii</name>
    <dbReference type="NCBI Taxonomy" id="128206"/>
    <lineage>
        <taxon>Eukaryota</taxon>
        <taxon>Viridiplantae</taxon>
        <taxon>Streptophyta</taxon>
        <taxon>Embryophyta</taxon>
        <taxon>Bryophyta</taxon>
        <taxon>Sphagnophytina</taxon>
        <taxon>Sphagnopsida</taxon>
        <taxon>Sphagnales</taxon>
        <taxon>Sphagnaceae</taxon>
        <taxon>Sphagnum</taxon>
    </lineage>
</organism>
<keyword evidence="2" id="KW-1185">Reference proteome</keyword>
<gene>
    <name evidence="1" type="ORF">CSSPJE1EN2_LOCUS6826</name>
</gene>
<proteinExistence type="predicted"/>
<reference evidence="1" key="1">
    <citation type="submission" date="2024-03" db="EMBL/GenBank/DDBJ databases">
        <authorList>
            <consortium name="ELIXIR-Norway"/>
            <consortium name="Elixir Norway"/>
        </authorList>
    </citation>
    <scope>NUCLEOTIDE SEQUENCE</scope>
</reference>
<name>A0ABP1ANB0_9BRYO</name>
<sequence>MEVIPGCLHKDPQTESLHLEPQHQEVEKAIMMFQQWLQLELTKLQLAPLSVQAMFIAWCSYINLHRCYGQNIALWRSCKEMFSFHACCLRCHYINPYPLNKNVCNRSTFCSVLSHQVR</sequence>
<dbReference type="EMBL" id="OZ023715">
    <property type="protein sequence ID" value="CAK9863831.1"/>
    <property type="molecule type" value="Genomic_DNA"/>
</dbReference>
<dbReference type="Proteomes" id="UP001497522">
    <property type="component" value="Chromosome 14"/>
</dbReference>